<comment type="similarity">
    <text evidence="1">Belongs to the mab-21 family.</text>
</comment>
<dbReference type="Pfam" id="PF20266">
    <property type="entry name" value="Mab-21_C"/>
    <property type="match status" value="1"/>
</dbReference>
<organism evidence="3 4">
    <name type="scientific">Dreissena polymorpha</name>
    <name type="common">Zebra mussel</name>
    <name type="synonym">Mytilus polymorpha</name>
    <dbReference type="NCBI Taxonomy" id="45954"/>
    <lineage>
        <taxon>Eukaryota</taxon>
        <taxon>Metazoa</taxon>
        <taxon>Spiralia</taxon>
        <taxon>Lophotrochozoa</taxon>
        <taxon>Mollusca</taxon>
        <taxon>Bivalvia</taxon>
        <taxon>Autobranchia</taxon>
        <taxon>Heteroconchia</taxon>
        <taxon>Euheterodonta</taxon>
        <taxon>Imparidentia</taxon>
        <taxon>Neoheterodontei</taxon>
        <taxon>Myida</taxon>
        <taxon>Dreissenoidea</taxon>
        <taxon>Dreissenidae</taxon>
        <taxon>Dreissena</taxon>
    </lineage>
</organism>
<reference evidence="3" key="1">
    <citation type="journal article" date="2019" name="bioRxiv">
        <title>The Genome of the Zebra Mussel, Dreissena polymorpha: A Resource for Invasive Species Research.</title>
        <authorList>
            <person name="McCartney M.A."/>
            <person name="Auch B."/>
            <person name="Kono T."/>
            <person name="Mallez S."/>
            <person name="Zhang Y."/>
            <person name="Obille A."/>
            <person name="Becker A."/>
            <person name="Abrahante J.E."/>
            <person name="Garbe J."/>
            <person name="Badalamenti J.P."/>
            <person name="Herman A."/>
            <person name="Mangelson H."/>
            <person name="Liachko I."/>
            <person name="Sullivan S."/>
            <person name="Sone E.D."/>
            <person name="Koren S."/>
            <person name="Silverstein K.A.T."/>
            <person name="Beckman K.B."/>
            <person name="Gohl D.M."/>
        </authorList>
    </citation>
    <scope>NUCLEOTIDE SEQUENCE</scope>
    <source>
        <strain evidence="3">Duluth1</strain>
        <tissue evidence="3">Whole animal</tissue>
    </source>
</reference>
<keyword evidence="4" id="KW-1185">Reference proteome</keyword>
<name>A0A9D4D5W7_DREPO</name>
<evidence type="ECO:0000313" key="4">
    <source>
        <dbReference type="Proteomes" id="UP000828390"/>
    </source>
</evidence>
<reference evidence="3" key="2">
    <citation type="submission" date="2020-11" db="EMBL/GenBank/DDBJ databases">
        <authorList>
            <person name="McCartney M.A."/>
            <person name="Auch B."/>
            <person name="Kono T."/>
            <person name="Mallez S."/>
            <person name="Becker A."/>
            <person name="Gohl D.M."/>
            <person name="Silverstein K.A.T."/>
            <person name="Koren S."/>
            <person name="Bechman K.B."/>
            <person name="Herman A."/>
            <person name="Abrahante J.E."/>
            <person name="Garbe J."/>
        </authorList>
    </citation>
    <scope>NUCLEOTIDE SEQUENCE</scope>
    <source>
        <strain evidence="3">Duluth1</strain>
        <tissue evidence="3">Whole animal</tissue>
    </source>
</reference>
<dbReference type="PANTHER" id="PTHR10656">
    <property type="entry name" value="CELL FATE DETERMINING PROTEIN MAB21-RELATED"/>
    <property type="match status" value="1"/>
</dbReference>
<dbReference type="PANTHER" id="PTHR10656:SF42">
    <property type="entry name" value="CYCLIC GMP-AMP SYNTHASE-LIKE PROTEIN-RELATED"/>
    <property type="match status" value="1"/>
</dbReference>
<dbReference type="InterPro" id="IPR046906">
    <property type="entry name" value="Mab-21_HhH/H2TH-like"/>
</dbReference>
<feature type="domain" description="Mab-21-like HhH/H2TH-like" evidence="2">
    <location>
        <begin position="12"/>
        <end position="79"/>
    </location>
</feature>
<dbReference type="Proteomes" id="UP000828390">
    <property type="component" value="Unassembled WGS sequence"/>
</dbReference>
<accession>A0A9D4D5W7</accession>
<evidence type="ECO:0000256" key="1">
    <source>
        <dbReference type="ARBA" id="ARBA00008307"/>
    </source>
</evidence>
<dbReference type="EMBL" id="JAIWYP010000011">
    <property type="protein sequence ID" value="KAH3739275.1"/>
    <property type="molecule type" value="Genomic_DNA"/>
</dbReference>
<comment type="caution">
    <text evidence="3">The sequence shown here is derived from an EMBL/GenBank/DDBJ whole genome shotgun (WGS) entry which is preliminary data.</text>
</comment>
<proteinExistence type="inferred from homology"/>
<dbReference type="AlphaFoldDB" id="A0A9D4D5W7"/>
<sequence>MIRKELFASEYRDRLSTFHFKTAFFFAVENIRHDVWREDNLLNCVKYILATIKRFLKRRYCPHFTIDNVNLFYDKFERHEFP</sequence>
<evidence type="ECO:0000313" key="3">
    <source>
        <dbReference type="EMBL" id="KAH3739275.1"/>
    </source>
</evidence>
<gene>
    <name evidence="3" type="ORF">DPMN_045925</name>
</gene>
<protein>
    <recommendedName>
        <fullName evidence="2">Mab-21-like HhH/H2TH-like domain-containing protein</fullName>
    </recommendedName>
</protein>
<dbReference type="Gene3D" id="1.10.1410.40">
    <property type="match status" value="1"/>
</dbReference>
<evidence type="ECO:0000259" key="2">
    <source>
        <dbReference type="Pfam" id="PF20266"/>
    </source>
</evidence>